<proteinExistence type="predicted"/>
<evidence type="ECO:0000256" key="1">
    <source>
        <dbReference type="SAM" id="Coils"/>
    </source>
</evidence>
<organism evidence="2 3">
    <name type="scientific">Caenorhabditis tropicalis</name>
    <dbReference type="NCBI Taxonomy" id="1561998"/>
    <lineage>
        <taxon>Eukaryota</taxon>
        <taxon>Metazoa</taxon>
        <taxon>Ecdysozoa</taxon>
        <taxon>Nematoda</taxon>
        <taxon>Chromadorea</taxon>
        <taxon>Rhabditida</taxon>
        <taxon>Rhabditina</taxon>
        <taxon>Rhabditomorpha</taxon>
        <taxon>Rhabditoidea</taxon>
        <taxon>Rhabditidae</taxon>
        <taxon>Peloderinae</taxon>
        <taxon>Caenorhabditis</taxon>
    </lineage>
</organism>
<protein>
    <submittedName>
        <fullName evidence="3">Myosin_tail_1 domain-containing protein</fullName>
    </submittedName>
</protein>
<accession>A0A1I7V3W3</accession>
<evidence type="ECO:0000313" key="3">
    <source>
        <dbReference type="WBParaSite" id="Csp11.Scaffold630.g22134.t1"/>
    </source>
</evidence>
<keyword evidence="1" id="KW-0175">Coiled coil</keyword>
<dbReference type="Gene3D" id="1.20.5.340">
    <property type="match status" value="1"/>
</dbReference>
<feature type="coiled-coil region" evidence="1">
    <location>
        <begin position="7"/>
        <end position="50"/>
    </location>
</feature>
<reference evidence="3" key="1">
    <citation type="submission" date="2016-11" db="UniProtKB">
        <authorList>
            <consortium name="WormBaseParasite"/>
        </authorList>
    </citation>
    <scope>IDENTIFICATION</scope>
</reference>
<keyword evidence="2" id="KW-1185">Reference proteome</keyword>
<evidence type="ECO:0000313" key="2">
    <source>
        <dbReference type="Proteomes" id="UP000095282"/>
    </source>
</evidence>
<sequence length="244" mass="27538">MDSEEALSEKAADAARAEKELLAAENNTLKEELKKKNKINEDQKNQLDGARRCFEEKADKDFKRFCNLHTQLKRTESELLAYRLKFDQADKAMKALKKELENAQTKAGAAEAHTAATQEKLKEAQAQLAEAHTTVEAHENQLAALKEKLGAATDSISNLEEEKVKLEEKTESSDRDCNFWKDEALKNGVALEAAKEEALKKEKALEAAKIDMQRLKKEVGATRRTLRKEAKLRRDAEKQVEEGE</sequence>
<dbReference type="AlphaFoldDB" id="A0A1I7V3W3"/>
<feature type="coiled-coil region" evidence="1">
    <location>
        <begin position="79"/>
        <end position="225"/>
    </location>
</feature>
<name>A0A1I7V3W3_9PELO</name>
<dbReference type="Proteomes" id="UP000095282">
    <property type="component" value="Unplaced"/>
</dbReference>
<dbReference type="WBParaSite" id="Csp11.Scaffold630.g22134.t1">
    <property type="protein sequence ID" value="Csp11.Scaffold630.g22134.t1"/>
    <property type="gene ID" value="Csp11.Scaffold630.g22134"/>
</dbReference>
<dbReference type="SUPFAM" id="SSF57997">
    <property type="entry name" value="Tropomyosin"/>
    <property type="match status" value="1"/>
</dbReference>